<dbReference type="AlphaFoldDB" id="A0A5C4SYC8"/>
<gene>
    <name evidence="2" type="ORF">FE784_35290</name>
</gene>
<dbReference type="Gene3D" id="1.10.1790.10">
    <property type="entry name" value="PRD domain"/>
    <property type="match status" value="1"/>
</dbReference>
<sequence>MRVDKETIGQVTAQLLADESERRLVAGWLETILESAGAAGLTFTPEQHLGLGTHMLAALRRGESGEALPEVEADTLEQVSSKALTLSRDILEPIAAERNYAWNSTEALLLAVHFEAAMEE</sequence>
<name>A0A5C4SYC8_9BACL</name>
<evidence type="ECO:0000313" key="2">
    <source>
        <dbReference type="EMBL" id="TNJ60870.1"/>
    </source>
</evidence>
<dbReference type="PROSITE" id="PS51372">
    <property type="entry name" value="PRD_2"/>
    <property type="match status" value="1"/>
</dbReference>
<reference evidence="2 3" key="1">
    <citation type="submission" date="2019-05" db="EMBL/GenBank/DDBJ databases">
        <title>We sequenced the genome of Paenibacillus hemerocallicola KCTC 33185 for further insight into its adaptation and study the phylogeny of Paenibacillus.</title>
        <authorList>
            <person name="Narsing Rao M.P."/>
        </authorList>
    </citation>
    <scope>NUCLEOTIDE SEQUENCE [LARGE SCALE GENOMIC DNA]</scope>
    <source>
        <strain evidence="2 3">KCTC 33185</strain>
    </source>
</reference>
<dbReference type="Pfam" id="PF00874">
    <property type="entry name" value="PRD"/>
    <property type="match status" value="1"/>
</dbReference>
<dbReference type="RefSeq" id="WP_139606940.1">
    <property type="nucleotide sequence ID" value="NZ_VDCQ01000079.1"/>
</dbReference>
<evidence type="ECO:0000259" key="1">
    <source>
        <dbReference type="PROSITE" id="PS51372"/>
    </source>
</evidence>
<accession>A0A5C4SYC8</accession>
<dbReference type="GO" id="GO:0006355">
    <property type="term" value="P:regulation of DNA-templated transcription"/>
    <property type="evidence" value="ECO:0007669"/>
    <property type="project" value="InterPro"/>
</dbReference>
<protein>
    <submittedName>
        <fullName evidence="2">PRD domain-containing protein</fullName>
    </submittedName>
</protein>
<evidence type="ECO:0000313" key="3">
    <source>
        <dbReference type="Proteomes" id="UP000307943"/>
    </source>
</evidence>
<proteinExistence type="predicted"/>
<dbReference type="OrthoDB" id="4239925at2"/>
<feature type="domain" description="PRD" evidence="1">
    <location>
        <begin position="16"/>
        <end position="120"/>
    </location>
</feature>
<dbReference type="Proteomes" id="UP000307943">
    <property type="component" value="Unassembled WGS sequence"/>
</dbReference>
<dbReference type="InterPro" id="IPR011608">
    <property type="entry name" value="PRD"/>
</dbReference>
<dbReference type="InterPro" id="IPR036634">
    <property type="entry name" value="PRD_sf"/>
</dbReference>
<dbReference type="EMBL" id="VDCQ01000079">
    <property type="protein sequence ID" value="TNJ60870.1"/>
    <property type="molecule type" value="Genomic_DNA"/>
</dbReference>
<organism evidence="2 3">
    <name type="scientific">Paenibacillus hemerocallicola</name>
    <dbReference type="NCBI Taxonomy" id="1172614"/>
    <lineage>
        <taxon>Bacteria</taxon>
        <taxon>Bacillati</taxon>
        <taxon>Bacillota</taxon>
        <taxon>Bacilli</taxon>
        <taxon>Bacillales</taxon>
        <taxon>Paenibacillaceae</taxon>
        <taxon>Paenibacillus</taxon>
    </lineage>
</organism>
<comment type="caution">
    <text evidence="2">The sequence shown here is derived from an EMBL/GenBank/DDBJ whole genome shotgun (WGS) entry which is preliminary data.</text>
</comment>
<keyword evidence="3" id="KW-1185">Reference proteome</keyword>
<dbReference type="SUPFAM" id="SSF63520">
    <property type="entry name" value="PTS-regulatory domain, PRD"/>
    <property type="match status" value="1"/>
</dbReference>